<organism evidence="10 11">
    <name type="scientific">Thelephora terrestris</name>
    <dbReference type="NCBI Taxonomy" id="56493"/>
    <lineage>
        <taxon>Eukaryota</taxon>
        <taxon>Fungi</taxon>
        <taxon>Dikarya</taxon>
        <taxon>Basidiomycota</taxon>
        <taxon>Agaricomycotina</taxon>
        <taxon>Agaricomycetes</taxon>
        <taxon>Thelephorales</taxon>
        <taxon>Thelephoraceae</taxon>
        <taxon>Thelephora</taxon>
    </lineage>
</organism>
<dbReference type="PRINTS" id="PR00463">
    <property type="entry name" value="EP450I"/>
</dbReference>
<evidence type="ECO:0000256" key="8">
    <source>
        <dbReference type="ARBA" id="ARBA00023033"/>
    </source>
</evidence>
<evidence type="ECO:0000256" key="1">
    <source>
        <dbReference type="ARBA" id="ARBA00001971"/>
    </source>
</evidence>
<dbReference type="PRINTS" id="PR00385">
    <property type="entry name" value="P450"/>
</dbReference>
<protein>
    <submittedName>
        <fullName evidence="10">Cytochrome P450 monooxygenase</fullName>
    </submittedName>
</protein>
<dbReference type="EMBL" id="WIUZ02000014">
    <property type="protein sequence ID" value="KAF9781225.1"/>
    <property type="molecule type" value="Genomic_DNA"/>
</dbReference>
<keyword evidence="11" id="KW-1185">Reference proteome</keyword>
<dbReference type="AlphaFoldDB" id="A0A9P6L3N5"/>
<dbReference type="GO" id="GO:0020037">
    <property type="term" value="F:heme binding"/>
    <property type="evidence" value="ECO:0007669"/>
    <property type="project" value="InterPro"/>
</dbReference>
<dbReference type="OrthoDB" id="1470350at2759"/>
<keyword evidence="6" id="KW-0560">Oxidoreductase</keyword>
<comment type="cofactor">
    <cofactor evidence="1 9">
        <name>heme</name>
        <dbReference type="ChEBI" id="CHEBI:30413"/>
    </cofactor>
</comment>
<dbReference type="CDD" id="cd11069">
    <property type="entry name" value="CYP_FUM15-like"/>
    <property type="match status" value="1"/>
</dbReference>
<gene>
    <name evidence="10" type="ORF">BJ322DRAFT_261446</name>
</gene>
<dbReference type="GO" id="GO:0005506">
    <property type="term" value="F:iron ion binding"/>
    <property type="evidence" value="ECO:0007669"/>
    <property type="project" value="InterPro"/>
</dbReference>
<dbReference type="PANTHER" id="PTHR24305">
    <property type="entry name" value="CYTOCHROME P450"/>
    <property type="match status" value="1"/>
</dbReference>
<dbReference type="InterPro" id="IPR050121">
    <property type="entry name" value="Cytochrome_P450_monoxygenase"/>
</dbReference>
<name>A0A9P6L3N5_9AGAM</name>
<keyword evidence="7 9" id="KW-0408">Iron</keyword>
<evidence type="ECO:0000256" key="6">
    <source>
        <dbReference type="ARBA" id="ARBA00023002"/>
    </source>
</evidence>
<accession>A0A9P6L3N5</accession>
<dbReference type="Proteomes" id="UP000736335">
    <property type="component" value="Unassembled WGS sequence"/>
</dbReference>
<dbReference type="InterPro" id="IPR036396">
    <property type="entry name" value="Cyt_P450_sf"/>
</dbReference>
<comment type="pathway">
    <text evidence="2">Secondary metabolite biosynthesis.</text>
</comment>
<dbReference type="GO" id="GO:0016705">
    <property type="term" value="F:oxidoreductase activity, acting on paired donors, with incorporation or reduction of molecular oxygen"/>
    <property type="evidence" value="ECO:0007669"/>
    <property type="project" value="InterPro"/>
</dbReference>
<keyword evidence="4 9" id="KW-0349">Heme</keyword>
<keyword evidence="5 9" id="KW-0479">Metal-binding</keyword>
<keyword evidence="8 10" id="KW-0503">Monooxygenase</keyword>
<dbReference type="InterPro" id="IPR002401">
    <property type="entry name" value="Cyt_P450_E_grp-I"/>
</dbReference>
<dbReference type="SUPFAM" id="SSF48264">
    <property type="entry name" value="Cytochrome P450"/>
    <property type="match status" value="1"/>
</dbReference>
<dbReference type="InterPro" id="IPR001128">
    <property type="entry name" value="Cyt_P450"/>
</dbReference>
<reference evidence="10" key="2">
    <citation type="submission" date="2020-11" db="EMBL/GenBank/DDBJ databases">
        <authorList>
            <consortium name="DOE Joint Genome Institute"/>
            <person name="Kuo A."/>
            <person name="Miyauchi S."/>
            <person name="Kiss E."/>
            <person name="Drula E."/>
            <person name="Kohler A."/>
            <person name="Sanchez-Garcia M."/>
            <person name="Andreopoulos B."/>
            <person name="Barry K.W."/>
            <person name="Bonito G."/>
            <person name="Buee M."/>
            <person name="Carver A."/>
            <person name="Chen C."/>
            <person name="Cichocki N."/>
            <person name="Clum A."/>
            <person name="Culley D."/>
            <person name="Crous P.W."/>
            <person name="Fauchery L."/>
            <person name="Girlanda M."/>
            <person name="Hayes R."/>
            <person name="Keri Z."/>
            <person name="Labutti K."/>
            <person name="Lipzen A."/>
            <person name="Lombard V."/>
            <person name="Magnuson J."/>
            <person name="Maillard F."/>
            <person name="Morin E."/>
            <person name="Murat C."/>
            <person name="Nolan M."/>
            <person name="Ohm R."/>
            <person name="Pangilinan J."/>
            <person name="Pereira M."/>
            <person name="Perotto S."/>
            <person name="Peter M."/>
            <person name="Riley R."/>
            <person name="Sitrit Y."/>
            <person name="Stielow B."/>
            <person name="Szollosi G."/>
            <person name="Zifcakova L."/>
            <person name="Stursova M."/>
            <person name="Spatafora J.W."/>
            <person name="Tedersoo L."/>
            <person name="Vaario L.-M."/>
            <person name="Yamada A."/>
            <person name="Yan M."/>
            <person name="Wang P."/>
            <person name="Xu J."/>
            <person name="Bruns T."/>
            <person name="Baldrian P."/>
            <person name="Vilgalys R."/>
            <person name="Henrissat B."/>
            <person name="Grigoriev I.V."/>
            <person name="Hibbett D."/>
            <person name="Nagy L.G."/>
            <person name="Martin F.M."/>
        </authorList>
    </citation>
    <scope>NUCLEOTIDE SEQUENCE</scope>
    <source>
        <strain evidence="10">UH-Tt-Lm1</strain>
    </source>
</reference>
<evidence type="ECO:0000256" key="3">
    <source>
        <dbReference type="ARBA" id="ARBA00010617"/>
    </source>
</evidence>
<comment type="similarity">
    <text evidence="3">Belongs to the cytochrome P450 family.</text>
</comment>
<sequence>MHRLLTEIQDRVPALLRVAAAAAPSLVKVLKCLLVFVSLTGAAVLRRLLIIWFKAWRSPLRALPGPESKSLFLGNFDLRFDPENALPHEEWVSKYGTTFSYAGLLNKPRLMTVDVRALSHILKHSENYQKPEPLRYHLSKILGAGLLLVEGEKHKQQRRVMNPAFTPAHTRSLTPVFLQKSMELRDVWLRLCSSAQPIRIDALEWVSCATLDIMGIAGFGYHFNSMTSSSDELNLAFQTIFRGGLKPTKMAMLQSFVPPLRVIKMQRDKKFADARTVMKRIGARLVRERKLALSDGVSADDLESVRESGKDLLSLLVKANMTNLGGSSMSDEDVQDQIATFIVAGHETSSAGITWCLHCLSHNNKAQEQLREEIRQLGTESPDMEQIKSLKYLDHIVREGLRLYPPIPSTSRVAMRDDIIPLSNGTGIRIAEGDGVFIPIFTLNTDKRVWGKDAQEFKPERWENIPAGAQALPGVWGNIMSFLGGSRACIGYHFSTLEMKYIIFTLILNFEITPALPAHMIQRKSGIVLRPCVKGEDDGRPQMPLIIKPVVRPTAGSSI</sequence>
<comment type="caution">
    <text evidence="10">The sequence shown here is derived from an EMBL/GenBank/DDBJ whole genome shotgun (WGS) entry which is preliminary data.</text>
</comment>
<evidence type="ECO:0000256" key="2">
    <source>
        <dbReference type="ARBA" id="ARBA00005179"/>
    </source>
</evidence>
<evidence type="ECO:0000256" key="9">
    <source>
        <dbReference type="PIRSR" id="PIRSR602401-1"/>
    </source>
</evidence>
<reference evidence="10" key="1">
    <citation type="journal article" date="2020" name="Nat. Commun.">
        <title>Large-scale genome sequencing of mycorrhizal fungi provides insights into the early evolution of symbiotic traits.</title>
        <authorList>
            <person name="Miyauchi S."/>
            <person name="Kiss E."/>
            <person name="Kuo A."/>
            <person name="Drula E."/>
            <person name="Kohler A."/>
            <person name="Sanchez-Garcia M."/>
            <person name="Morin E."/>
            <person name="Andreopoulos B."/>
            <person name="Barry K.W."/>
            <person name="Bonito G."/>
            <person name="Buee M."/>
            <person name="Carver A."/>
            <person name="Chen C."/>
            <person name="Cichocki N."/>
            <person name="Clum A."/>
            <person name="Culley D."/>
            <person name="Crous P.W."/>
            <person name="Fauchery L."/>
            <person name="Girlanda M."/>
            <person name="Hayes R.D."/>
            <person name="Keri Z."/>
            <person name="LaButti K."/>
            <person name="Lipzen A."/>
            <person name="Lombard V."/>
            <person name="Magnuson J."/>
            <person name="Maillard F."/>
            <person name="Murat C."/>
            <person name="Nolan M."/>
            <person name="Ohm R.A."/>
            <person name="Pangilinan J."/>
            <person name="Pereira M.F."/>
            <person name="Perotto S."/>
            <person name="Peter M."/>
            <person name="Pfister S."/>
            <person name="Riley R."/>
            <person name="Sitrit Y."/>
            <person name="Stielow J.B."/>
            <person name="Szollosi G."/>
            <person name="Zifcakova L."/>
            <person name="Stursova M."/>
            <person name="Spatafora J.W."/>
            <person name="Tedersoo L."/>
            <person name="Vaario L.M."/>
            <person name="Yamada A."/>
            <person name="Yan M."/>
            <person name="Wang P."/>
            <person name="Xu J."/>
            <person name="Bruns T."/>
            <person name="Baldrian P."/>
            <person name="Vilgalys R."/>
            <person name="Dunand C."/>
            <person name="Henrissat B."/>
            <person name="Grigoriev I.V."/>
            <person name="Hibbett D."/>
            <person name="Nagy L.G."/>
            <person name="Martin F.M."/>
        </authorList>
    </citation>
    <scope>NUCLEOTIDE SEQUENCE</scope>
    <source>
        <strain evidence="10">UH-Tt-Lm1</strain>
    </source>
</reference>
<evidence type="ECO:0000256" key="5">
    <source>
        <dbReference type="ARBA" id="ARBA00022723"/>
    </source>
</evidence>
<feature type="binding site" description="axial binding residue" evidence="9">
    <location>
        <position position="489"/>
    </location>
    <ligand>
        <name>heme</name>
        <dbReference type="ChEBI" id="CHEBI:30413"/>
    </ligand>
    <ligandPart>
        <name>Fe</name>
        <dbReference type="ChEBI" id="CHEBI:18248"/>
    </ligandPart>
</feature>
<evidence type="ECO:0000313" key="11">
    <source>
        <dbReference type="Proteomes" id="UP000736335"/>
    </source>
</evidence>
<dbReference type="Pfam" id="PF00067">
    <property type="entry name" value="p450"/>
    <property type="match status" value="1"/>
</dbReference>
<dbReference type="PANTHER" id="PTHR24305:SF166">
    <property type="entry name" value="CYTOCHROME P450 12A4, MITOCHONDRIAL-RELATED"/>
    <property type="match status" value="1"/>
</dbReference>
<proteinExistence type="inferred from homology"/>
<evidence type="ECO:0000256" key="7">
    <source>
        <dbReference type="ARBA" id="ARBA00023004"/>
    </source>
</evidence>
<dbReference type="GO" id="GO:0004497">
    <property type="term" value="F:monooxygenase activity"/>
    <property type="evidence" value="ECO:0007669"/>
    <property type="project" value="UniProtKB-KW"/>
</dbReference>
<dbReference type="Gene3D" id="1.10.630.10">
    <property type="entry name" value="Cytochrome P450"/>
    <property type="match status" value="1"/>
</dbReference>
<evidence type="ECO:0000313" key="10">
    <source>
        <dbReference type="EMBL" id="KAF9781225.1"/>
    </source>
</evidence>
<evidence type="ECO:0000256" key="4">
    <source>
        <dbReference type="ARBA" id="ARBA00022617"/>
    </source>
</evidence>